<keyword evidence="2" id="KW-1133">Transmembrane helix</keyword>
<feature type="compositionally biased region" description="Polar residues" evidence="1">
    <location>
        <begin position="1"/>
        <end position="14"/>
    </location>
</feature>
<name>A7S033_NEMVE</name>
<reference evidence="3 4" key="1">
    <citation type="journal article" date="2007" name="Science">
        <title>Sea anemone genome reveals ancestral eumetazoan gene repertoire and genomic organization.</title>
        <authorList>
            <person name="Putnam N.H."/>
            <person name="Srivastava M."/>
            <person name="Hellsten U."/>
            <person name="Dirks B."/>
            <person name="Chapman J."/>
            <person name="Salamov A."/>
            <person name="Terry A."/>
            <person name="Shapiro H."/>
            <person name="Lindquist E."/>
            <person name="Kapitonov V.V."/>
            <person name="Jurka J."/>
            <person name="Genikhovich G."/>
            <person name="Grigoriev I.V."/>
            <person name="Lucas S.M."/>
            <person name="Steele R.E."/>
            <person name="Finnerty J.R."/>
            <person name="Technau U."/>
            <person name="Martindale M.Q."/>
            <person name="Rokhsar D.S."/>
        </authorList>
    </citation>
    <scope>NUCLEOTIDE SEQUENCE [LARGE SCALE GENOMIC DNA]</scope>
    <source>
        <strain evidence="4">CH2 X CH6</strain>
    </source>
</reference>
<keyword evidence="4" id="KW-1185">Reference proteome</keyword>
<dbReference type="EMBL" id="DS469559">
    <property type="protein sequence ID" value="EDO42947.1"/>
    <property type="molecule type" value="Genomic_DNA"/>
</dbReference>
<proteinExistence type="predicted"/>
<feature type="region of interest" description="Disordered" evidence="1">
    <location>
        <begin position="1"/>
        <end position="22"/>
    </location>
</feature>
<dbReference type="HOGENOM" id="CLU_1181442_0_0_1"/>
<keyword evidence="2" id="KW-0812">Transmembrane</keyword>
<evidence type="ECO:0000256" key="1">
    <source>
        <dbReference type="SAM" id="MobiDB-lite"/>
    </source>
</evidence>
<evidence type="ECO:0000256" key="2">
    <source>
        <dbReference type="SAM" id="Phobius"/>
    </source>
</evidence>
<dbReference type="Proteomes" id="UP000001593">
    <property type="component" value="Unassembled WGS sequence"/>
</dbReference>
<gene>
    <name evidence="3" type="ORF">NEMVEDRAFT_v1g241901</name>
</gene>
<accession>A7S033</accession>
<sequence>MMEQQLQAPTNQARKASRRKTNKVRARFEAATLEAHNVLDTFENFVKTKTQGQIWSASAAIAITLVIFLTALYYDLDICAVAKANGVGQNITPVSITPDQITLDEELEDEVFFANGTTSSPKEKTPALAYRGGDGVKDGDAVGVGVRDGDDAGGGAFGARVGGDDGGGVLDEVGGVGVLDKVGGVGVLDEVGGVGVLDEVTRPRDQPQVIDCDVTFTPGPSYPFYDKLRKEHMIM</sequence>
<dbReference type="AlphaFoldDB" id="A7S033"/>
<organism evidence="3 4">
    <name type="scientific">Nematostella vectensis</name>
    <name type="common">Starlet sea anemone</name>
    <dbReference type="NCBI Taxonomy" id="45351"/>
    <lineage>
        <taxon>Eukaryota</taxon>
        <taxon>Metazoa</taxon>
        <taxon>Cnidaria</taxon>
        <taxon>Anthozoa</taxon>
        <taxon>Hexacorallia</taxon>
        <taxon>Actiniaria</taxon>
        <taxon>Edwardsiidae</taxon>
        <taxon>Nematostella</taxon>
    </lineage>
</organism>
<protein>
    <submittedName>
        <fullName evidence="3">Uncharacterized protein</fullName>
    </submittedName>
</protein>
<evidence type="ECO:0000313" key="4">
    <source>
        <dbReference type="Proteomes" id="UP000001593"/>
    </source>
</evidence>
<evidence type="ECO:0000313" key="3">
    <source>
        <dbReference type="EMBL" id="EDO42947.1"/>
    </source>
</evidence>
<feature type="transmembrane region" description="Helical" evidence="2">
    <location>
        <begin position="54"/>
        <end position="74"/>
    </location>
</feature>
<dbReference type="InParanoid" id="A7S033"/>
<keyword evidence="2" id="KW-0472">Membrane</keyword>